<name>A0ABM8BFX7_9LACO</name>
<dbReference type="InterPro" id="IPR009057">
    <property type="entry name" value="Homeodomain-like_sf"/>
</dbReference>
<dbReference type="SUPFAM" id="SSF46689">
    <property type="entry name" value="Homeodomain-like"/>
    <property type="match status" value="1"/>
</dbReference>
<sequence length="206" mass="23582">MAKVLASYKEEINQQKIPSGQKKVLLAGLKLFSEKGFHATTTAEIAHEASVSEGTIYKYFKSKDDLLTKLLNPLLKEVQENFFVQLNDYQDLSKLVAFVVEDRVHFLLINFDFFSLFFQELLTNQNMLNLIKKYVAGEKGVLAYCQNLQHRFTEINQKLTPVQILRILISPMLAYVIQVKLFNLKAADDSADMTLLKRQISANLTD</sequence>
<dbReference type="Proteomes" id="UP001321741">
    <property type="component" value="Chromosome"/>
</dbReference>
<reference evidence="4 5" key="1">
    <citation type="journal article" date="2023" name="Microbiol. Spectr.">
        <title>Symbiosis of Carpenter Bees with Uncharacterized Lactic Acid Bacteria Showing NAD Auxotrophy.</title>
        <authorList>
            <person name="Kawasaki S."/>
            <person name="Ozawa K."/>
            <person name="Mori T."/>
            <person name="Yamamoto A."/>
            <person name="Ito M."/>
            <person name="Ohkuma M."/>
            <person name="Sakamoto M."/>
            <person name="Matsutani M."/>
        </authorList>
    </citation>
    <scope>NUCLEOTIDE SEQUENCE [LARGE SCALE GENOMIC DNA]</scope>
    <source>
        <strain evidence="4 5">Kim32-2</strain>
    </source>
</reference>
<evidence type="ECO:0000259" key="3">
    <source>
        <dbReference type="PROSITE" id="PS50977"/>
    </source>
</evidence>
<accession>A0ABM8BFX7</accession>
<dbReference type="Gene3D" id="1.10.357.10">
    <property type="entry name" value="Tetracycline Repressor, domain 2"/>
    <property type="match status" value="1"/>
</dbReference>
<dbReference type="PROSITE" id="PS50977">
    <property type="entry name" value="HTH_TETR_2"/>
    <property type="match status" value="1"/>
</dbReference>
<proteinExistence type="predicted"/>
<dbReference type="EMBL" id="AP026803">
    <property type="protein sequence ID" value="BDR60157.1"/>
    <property type="molecule type" value="Genomic_DNA"/>
</dbReference>
<evidence type="ECO:0000313" key="4">
    <source>
        <dbReference type="EMBL" id="BDR60157.1"/>
    </source>
</evidence>
<evidence type="ECO:0000256" key="1">
    <source>
        <dbReference type="ARBA" id="ARBA00023125"/>
    </source>
</evidence>
<dbReference type="PRINTS" id="PR00455">
    <property type="entry name" value="HTHTETR"/>
</dbReference>
<evidence type="ECO:0000313" key="5">
    <source>
        <dbReference type="Proteomes" id="UP001321741"/>
    </source>
</evidence>
<feature type="DNA-binding region" description="H-T-H motif" evidence="2">
    <location>
        <begin position="41"/>
        <end position="60"/>
    </location>
</feature>
<feature type="domain" description="HTH tetR-type" evidence="3">
    <location>
        <begin position="18"/>
        <end position="78"/>
    </location>
</feature>
<organism evidence="4 5">
    <name type="scientific">Lactobacillus xylocopicola</name>
    <dbReference type="NCBI Taxonomy" id="2976676"/>
    <lineage>
        <taxon>Bacteria</taxon>
        <taxon>Bacillati</taxon>
        <taxon>Bacillota</taxon>
        <taxon>Bacilli</taxon>
        <taxon>Lactobacillales</taxon>
        <taxon>Lactobacillaceae</taxon>
        <taxon>Lactobacillus</taxon>
    </lineage>
</organism>
<keyword evidence="5" id="KW-1185">Reference proteome</keyword>
<evidence type="ECO:0000256" key="2">
    <source>
        <dbReference type="PROSITE-ProRule" id="PRU00335"/>
    </source>
</evidence>
<dbReference type="InterPro" id="IPR050624">
    <property type="entry name" value="HTH-type_Tx_Regulator"/>
</dbReference>
<dbReference type="InterPro" id="IPR001647">
    <property type="entry name" value="HTH_TetR"/>
</dbReference>
<protein>
    <submittedName>
        <fullName evidence="4">TetR family transcriptional regulator</fullName>
    </submittedName>
</protein>
<dbReference type="PROSITE" id="PS01081">
    <property type="entry name" value="HTH_TETR_1"/>
    <property type="match status" value="1"/>
</dbReference>
<dbReference type="PANTHER" id="PTHR43479">
    <property type="entry name" value="ACREF/ENVCD OPERON REPRESSOR-RELATED"/>
    <property type="match status" value="1"/>
</dbReference>
<keyword evidence="1 2" id="KW-0238">DNA-binding</keyword>
<dbReference type="InterPro" id="IPR023772">
    <property type="entry name" value="DNA-bd_HTH_TetR-type_CS"/>
</dbReference>
<dbReference type="RefSeq" id="WP_317637872.1">
    <property type="nucleotide sequence ID" value="NZ_AP026803.1"/>
</dbReference>
<dbReference type="PANTHER" id="PTHR43479:SF11">
    <property type="entry name" value="ACREF_ENVCD OPERON REPRESSOR-RELATED"/>
    <property type="match status" value="1"/>
</dbReference>
<gene>
    <name evidence="4" type="ORF">KIM322_04180</name>
</gene>
<dbReference type="Pfam" id="PF00440">
    <property type="entry name" value="TetR_N"/>
    <property type="match status" value="1"/>
</dbReference>